<organism evidence="1 2">
    <name type="scientific">Gordonia amarae NBRC 15530</name>
    <dbReference type="NCBI Taxonomy" id="1075090"/>
    <lineage>
        <taxon>Bacteria</taxon>
        <taxon>Bacillati</taxon>
        <taxon>Actinomycetota</taxon>
        <taxon>Actinomycetes</taxon>
        <taxon>Mycobacteriales</taxon>
        <taxon>Gordoniaceae</taxon>
        <taxon>Gordonia</taxon>
    </lineage>
</organism>
<sequence>MVDSDDRYSCTTTVKSGWATVTTLVTRTWNPPPIKELCAIAIDFTRRPIPKMEAPAPS</sequence>
<protein>
    <submittedName>
        <fullName evidence="1">Uncharacterized protein</fullName>
    </submittedName>
</protein>
<comment type="caution">
    <text evidence="1">The sequence shown here is derived from an EMBL/GenBank/DDBJ whole genome shotgun (WGS) entry which is preliminary data.</text>
</comment>
<evidence type="ECO:0000313" key="1">
    <source>
        <dbReference type="EMBL" id="GAB07386.1"/>
    </source>
</evidence>
<keyword evidence="2" id="KW-1185">Reference proteome</keyword>
<dbReference type="EMBL" id="BAED01000064">
    <property type="protein sequence ID" value="GAB07386.1"/>
    <property type="molecule type" value="Genomic_DNA"/>
</dbReference>
<accession>G7GUW1</accession>
<proteinExistence type="predicted"/>
<evidence type="ECO:0000313" key="2">
    <source>
        <dbReference type="Proteomes" id="UP000006023"/>
    </source>
</evidence>
<dbReference type="Proteomes" id="UP000006023">
    <property type="component" value="Unassembled WGS sequence"/>
</dbReference>
<dbReference type="AlphaFoldDB" id="G7GUW1"/>
<reference evidence="1 2" key="1">
    <citation type="submission" date="2011-11" db="EMBL/GenBank/DDBJ databases">
        <title>Whole genome shotgun sequence of Gordonia amarae NBRC 15530.</title>
        <authorList>
            <person name="Takarada H."/>
            <person name="Hosoyama A."/>
            <person name="Tsuchikane K."/>
            <person name="Katsumata H."/>
            <person name="Yamazaki S."/>
            <person name="Fujita N."/>
        </authorList>
    </citation>
    <scope>NUCLEOTIDE SEQUENCE [LARGE SCALE GENOMIC DNA]</scope>
    <source>
        <strain evidence="1 2">NBRC 15530</strain>
    </source>
</reference>
<gene>
    <name evidence="1" type="ORF">GOAMR_64_00690</name>
</gene>
<name>G7GUW1_9ACTN</name>